<dbReference type="EMBL" id="CP134050">
    <property type="protein sequence ID" value="WNC12112.1"/>
    <property type="molecule type" value="Genomic_DNA"/>
</dbReference>
<dbReference type="SUPFAM" id="SSF46785">
    <property type="entry name" value="Winged helix' DNA-binding domain"/>
    <property type="match status" value="1"/>
</dbReference>
<dbReference type="Pfam" id="PF13280">
    <property type="entry name" value="WYL"/>
    <property type="match status" value="1"/>
</dbReference>
<gene>
    <name evidence="4" type="ORF">RGB73_15315</name>
</gene>
<dbReference type="Pfam" id="PF08279">
    <property type="entry name" value="HTH_11"/>
    <property type="match status" value="1"/>
</dbReference>
<dbReference type="InterPro" id="IPR051534">
    <property type="entry name" value="CBASS_pafABC_assoc_protein"/>
</dbReference>
<dbReference type="InterPro" id="IPR026881">
    <property type="entry name" value="WYL_dom"/>
</dbReference>
<dbReference type="Proteomes" id="UP001256827">
    <property type="component" value="Chromosome"/>
</dbReference>
<dbReference type="InterPro" id="IPR057727">
    <property type="entry name" value="WCX_dom"/>
</dbReference>
<protein>
    <submittedName>
        <fullName evidence="4">YafY family protein</fullName>
    </submittedName>
</protein>
<evidence type="ECO:0000259" key="2">
    <source>
        <dbReference type="Pfam" id="PF13280"/>
    </source>
</evidence>
<feature type="domain" description="Helix-turn-helix type 11" evidence="1">
    <location>
        <begin position="9"/>
        <end position="61"/>
    </location>
</feature>
<reference evidence="4 5" key="1">
    <citation type="submission" date="2023-09" db="EMBL/GenBank/DDBJ databases">
        <title>Complete Genome and Methylome dissection of Bacillus brevis NEB573 original source of BbsI restriction endonuclease.</title>
        <authorList>
            <person name="Fomenkov A."/>
            <person name="Roberts R.D."/>
        </authorList>
    </citation>
    <scope>NUCLEOTIDE SEQUENCE [LARGE SCALE GENOMIC DNA]</scope>
    <source>
        <strain evidence="4 5">NEB573</strain>
    </source>
</reference>
<keyword evidence="5" id="KW-1185">Reference proteome</keyword>
<dbReference type="Pfam" id="PF25583">
    <property type="entry name" value="WCX"/>
    <property type="match status" value="1"/>
</dbReference>
<organism evidence="4 5">
    <name type="scientific">Brevibacillus brevis</name>
    <name type="common">Bacillus brevis</name>
    <dbReference type="NCBI Taxonomy" id="1393"/>
    <lineage>
        <taxon>Bacteria</taxon>
        <taxon>Bacillati</taxon>
        <taxon>Bacillota</taxon>
        <taxon>Bacilli</taxon>
        <taxon>Bacillales</taxon>
        <taxon>Paenibacillaceae</taxon>
        <taxon>Brevibacillus</taxon>
    </lineage>
</organism>
<dbReference type="PANTHER" id="PTHR34580">
    <property type="match status" value="1"/>
</dbReference>
<dbReference type="RefSeq" id="WP_310763380.1">
    <property type="nucleotide sequence ID" value="NZ_CP134050.1"/>
</dbReference>
<feature type="domain" description="WCX" evidence="3">
    <location>
        <begin position="231"/>
        <end position="308"/>
    </location>
</feature>
<dbReference type="InterPro" id="IPR028349">
    <property type="entry name" value="PafC-like"/>
</dbReference>
<sequence>MSKAKLLFDLILYVNTKRSFTAQEVAHEFGISVRTAHRYLADIGEMGVPIYTEPGRGGGYRVLNNRTLPPIMFDEEEAFAVFFAFQALNYYQSLPFDIHIGSVFAKLYASLPDDVKRKVDRLDSVLAFWNQKRSVPSPFLKEIIEAAIAHELLAIEYVSKSENTVREVAPVGIYAYDGFWYMPAYDQAYGEIRLFRTDRIVSMERTLKSFPPQVSLPDWLGSYTAQTPKTPVRIYVELTREGLRQCRSQPWLEPHIVTVNPEQGYVETVIAKEEWDFVTDYFFQLGTAVKVIEPREMADRIRKQAQELIRHYAADGA</sequence>
<evidence type="ECO:0000259" key="1">
    <source>
        <dbReference type="Pfam" id="PF08279"/>
    </source>
</evidence>
<accession>A0ABY9SWA7</accession>
<dbReference type="InterPro" id="IPR013196">
    <property type="entry name" value="HTH_11"/>
</dbReference>
<feature type="domain" description="WYL" evidence="2">
    <location>
        <begin position="139"/>
        <end position="204"/>
    </location>
</feature>
<evidence type="ECO:0000259" key="3">
    <source>
        <dbReference type="Pfam" id="PF25583"/>
    </source>
</evidence>
<evidence type="ECO:0000313" key="5">
    <source>
        <dbReference type="Proteomes" id="UP001256827"/>
    </source>
</evidence>
<dbReference type="PROSITE" id="PS52050">
    <property type="entry name" value="WYL"/>
    <property type="match status" value="1"/>
</dbReference>
<dbReference type="PIRSF" id="PIRSF016838">
    <property type="entry name" value="PafC"/>
    <property type="match status" value="1"/>
</dbReference>
<dbReference type="InterPro" id="IPR036388">
    <property type="entry name" value="WH-like_DNA-bd_sf"/>
</dbReference>
<proteinExistence type="predicted"/>
<dbReference type="PANTHER" id="PTHR34580:SF9">
    <property type="entry name" value="SLL5097 PROTEIN"/>
    <property type="match status" value="1"/>
</dbReference>
<dbReference type="Gene3D" id="1.10.10.10">
    <property type="entry name" value="Winged helix-like DNA-binding domain superfamily/Winged helix DNA-binding domain"/>
    <property type="match status" value="1"/>
</dbReference>
<dbReference type="InterPro" id="IPR036390">
    <property type="entry name" value="WH_DNA-bd_sf"/>
</dbReference>
<evidence type="ECO:0000313" key="4">
    <source>
        <dbReference type="EMBL" id="WNC12112.1"/>
    </source>
</evidence>
<name>A0ABY9SWA7_BREBE</name>